<reference evidence="5" key="1">
    <citation type="submission" date="2025-08" db="UniProtKB">
        <authorList>
            <consortium name="Ensembl"/>
        </authorList>
    </citation>
    <scope>IDENTIFICATION</scope>
</reference>
<dbReference type="Pfam" id="PF00012">
    <property type="entry name" value="HSP70"/>
    <property type="match status" value="1"/>
</dbReference>
<accession>A0A8B9JV03</accession>
<evidence type="ECO:0000313" key="5">
    <source>
        <dbReference type="Ensembl" id="ENSAMXP00005026391.1"/>
    </source>
</evidence>
<dbReference type="Proteomes" id="UP000694621">
    <property type="component" value="Unplaced"/>
</dbReference>
<name>A0A8B9JV03_ASTMX</name>
<evidence type="ECO:0000256" key="2">
    <source>
        <dbReference type="ARBA" id="ARBA00022741"/>
    </source>
</evidence>
<keyword evidence="2" id="KW-0547">Nucleotide-binding</keyword>
<dbReference type="AlphaFoldDB" id="A0A8B9JV03"/>
<dbReference type="FunFam" id="3.30.420.40:FF:000172">
    <property type="entry name" value="Heat shock 70 kDa protein"/>
    <property type="match status" value="1"/>
</dbReference>
<organism evidence="5 6">
    <name type="scientific">Astyanax mexicanus</name>
    <name type="common">Blind cave fish</name>
    <name type="synonym">Astyanax fasciatus mexicanus</name>
    <dbReference type="NCBI Taxonomy" id="7994"/>
    <lineage>
        <taxon>Eukaryota</taxon>
        <taxon>Metazoa</taxon>
        <taxon>Chordata</taxon>
        <taxon>Craniata</taxon>
        <taxon>Vertebrata</taxon>
        <taxon>Euteleostomi</taxon>
        <taxon>Actinopterygii</taxon>
        <taxon>Neopterygii</taxon>
        <taxon>Teleostei</taxon>
        <taxon>Ostariophysi</taxon>
        <taxon>Characiformes</taxon>
        <taxon>Characoidei</taxon>
        <taxon>Acestrorhamphidae</taxon>
        <taxon>Acestrorhamphinae</taxon>
        <taxon>Astyanax</taxon>
    </lineage>
</organism>
<evidence type="ECO:0000256" key="3">
    <source>
        <dbReference type="ARBA" id="ARBA00022840"/>
    </source>
</evidence>
<dbReference type="PRINTS" id="PR00301">
    <property type="entry name" value="HEATSHOCK70"/>
</dbReference>
<proteinExistence type="inferred from homology"/>
<dbReference type="PROSITE" id="PS00297">
    <property type="entry name" value="HSP70_1"/>
    <property type="match status" value="1"/>
</dbReference>
<dbReference type="Ensembl" id="ENSAMXT00005029054.1">
    <property type="protein sequence ID" value="ENSAMXP00005026391.1"/>
    <property type="gene ID" value="ENSAMXG00005013104.1"/>
</dbReference>
<protein>
    <recommendedName>
        <fullName evidence="4">Heat shock cognate 71 kDa protein</fullName>
    </recommendedName>
</protein>
<evidence type="ECO:0000313" key="6">
    <source>
        <dbReference type="Proteomes" id="UP000694621"/>
    </source>
</evidence>
<dbReference type="PROSITE" id="PS00329">
    <property type="entry name" value="HSP70_2"/>
    <property type="match status" value="1"/>
</dbReference>
<keyword evidence="3" id="KW-0067">ATP-binding</keyword>
<evidence type="ECO:0000256" key="4">
    <source>
        <dbReference type="ARBA" id="ARBA00040611"/>
    </source>
</evidence>
<dbReference type="PANTHER" id="PTHR19375">
    <property type="entry name" value="HEAT SHOCK PROTEIN 70KDA"/>
    <property type="match status" value="1"/>
</dbReference>
<dbReference type="Gene3D" id="3.30.420.40">
    <property type="match status" value="2"/>
</dbReference>
<dbReference type="FunFam" id="3.30.420.40:FF:000026">
    <property type="entry name" value="Heat shock protein 70"/>
    <property type="match status" value="1"/>
</dbReference>
<dbReference type="FunFam" id="3.30.30.30:FF:000001">
    <property type="entry name" value="heat shock 70 kDa protein-like"/>
    <property type="match status" value="1"/>
</dbReference>
<dbReference type="InterPro" id="IPR018181">
    <property type="entry name" value="Heat_shock_70_CS"/>
</dbReference>
<dbReference type="Gene3D" id="3.30.30.30">
    <property type="match status" value="1"/>
</dbReference>
<comment type="similarity">
    <text evidence="1">Belongs to the heat shock protein 70 family.</text>
</comment>
<evidence type="ECO:0000256" key="1">
    <source>
        <dbReference type="ARBA" id="ARBA00007381"/>
    </source>
</evidence>
<dbReference type="GO" id="GO:0140662">
    <property type="term" value="F:ATP-dependent protein folding chaperone"/>
    <property type="evidence" value="ECO:0007669"/>
    <property type="project" value="InterPro"/>
</dbReference>
<dbReference type="InterPro" id="IPR013126">
    <property type="entry name" value="Hsp_70_fam"/>
</dbReference>
<dbReference type="GO" id="GO:0005524">
    <property type="term" value="F:ATP binding"/>
    <property type="evidence" value="ECO:0007669"/>
    <property type="project" value="UniProtKB-KW"/>
</dbReference>
<dbReference type="InterPro" id="IPR043129">
    <property type="entry name" value="ATPase_NBD"/>
</dbReference>
<dbReference type="SUPFAM" id="SSF53067">
    <property type="entry name" value="Actin-like ATPase domain"/>
    <property type="match status" value="2"/>
</dbReference>
<sequence length="318" mass="35173">MSKGPAVGIDLGTTYSCVGVFQHGKVEIIANDQGNRTTPSYVAFTDTERLIGDAAKNQVAMNPTNTVFDAKRLIGRRFDDAVVQSDMKHWPFTVINDSTRPKVQVEYKGETKAFYPEEISSMVLVKMKEIAEAYLGKTVTNAVVTVPAYFNDSQRQATKDAGTISGLNVLRIINEPTAAAIAYGLDKKVGSERNVLIFDLGGGTFDVSILTIEDGIFEVKSTAGDTHLGGEDFDNRMSTVEDEKLKGKISDEDKQKILDKCNEVISWLDKNQVCVIIFHYYTLKLKAGEQTVFIYSAVGSSIMLFRTFKSRNCFLLLQ</sequence>